<dbReference type="InterPro" id="IPR001611">
    <property type="entry name" value="Leu-rich_rpt"/>
</dbReference>
<evidence type="ECO:0000256" key="1">
    <source>
        <dbReference type="ARBA" id="ARBA00022614"/>
    </source>
</evidence>
<evidence type="ECO:0000256" key="4">
    <source>
        <dbReference type="ARBA" id="ARBA00022840"/>
    </source>
</evidence>
<keyword evidence="4" id="KW-0067">ATP-binding</keyword>
<feature type="compositionally biased region" description="Basic and acidic residues" evidence="5">
    <location>
        <begin position="452"/>
        <end position="478"/>
    </location>
</feature>
<dbReference type="InterPro" id="IPR027417">
    <property type="entry name" value="P-loop_NTPase"/>
</dbReference>
<feature type="region of interest" description="Disordered" evidence="5">
    <location>
        <begin position="179"/>
        <end position="210"/>
    </location>
</feature>
<gene>
    <name evidence="7" type="ORF">XNOV1_A040241</name>
</gene>
<dbReference type="InterPro" id="IPR041267">
    <property type="entry name" value="NLRP_HD2"/>
</dbReference>
<feature type="region of interest" description="Disordered" evidence="5">
    <location>
        <begin position="452"/>
        <end position="513"/>
    </location>
</feature>
<evidence type="ECO:0000259" key="6">
    <source>
        <dbReference type="PROSITE" id="PS50837"/>
    </source>
</evidence>
<dbReference type="Gene3D" id="3.40.50.300">
    <property type="entry name" value="P-loop containing nucleotide triphosphate hydrolases"/>
    <property type="match status" value="1"/>
</dbReference>
<proteinExistence type="predicted"/>
<reference evidence="7" key="1">
    <citation type="submission" date="2023-08" db="EMBL/GenBank/DDBJ databases">
        <authorList>
            <person name="Alioto T."/>
            <person name="Alioto T."/>
            <person name="Gomez Garrido J."/>
        </authorList>
    </citation>
    <scope>NUCLEOTIDE SEQUENCE</scope>
</reference>
<evidence type="ECO:0000313" key="7">
    <source>
        <dbReference type="EMBL" id="CAJ1057496.1"/>
    </source>
</evidence>
<evidence type="ECO:0000313" key="8">
    <source>
        <dbReference type="Proteomes" id="UP001178508"/>
    </source>
</evidence>
<sequence>MDEEVGAEEDDVYSILAQESSELLHILGNQSPAVIMRLSQVMPSDVGWNISRMAPSASVQTEHIRAMLTCLRSASAADCSNFFESMCLLCENIPMRLESRLMSVAGYAHDVCENSGSSETDQRSSTPPLEQQLIKRPRFDYWEHYISAGKGLLLRRWERLNELLVGEVHLENVWVSPRTANRGRDRPDQTPGPADRGGRTPEPDGDYGSMESRVTLENFLQGCAGKVIVLLGRAGSGKTLLMSCLGQQWAHGLGPIPSSFLFVLLEFRQLGLLSRPLSLSELLFRHYLPSTGGDDEKQAVVDYLFSNPEQSCWVLDGYDEFHSKLTKHEAHKELWDPNTPLPVVDLISGLLNRQLLPGCTVVVTCRVRDVMDLECSSDKVGLLPGWENDKIKEYVLNFFELKGHSADRGLNKQAANLLLSNQHLLAMSSVPALCYICCICLEYLLLKDREDRDPGGRQTKAEGGSETRRKLSRDKDAEGVWVQGRGRGSEDSRGGSHAATRAHEGRGGNVDTVMDGTNGRAQLLLTPDQIPSTLTQVYLTVLKAFLSCDPDKERRNDKRLTCILSQYQSELCELSQLAWKGLEDNKILFLEEDISPHLLEFSIRTGLFSQVEIRCEDGMAVNAYFFIHLTVQEFLGALRIMTSQDVSDTQLKKRFSLKTRWTTKSDQRTVFTDSLHQFVCGLASPRCTKAILQIAKTFGQAGVQDWVKKRQALVLKLLTKLCQSNTLTGPKVLELCLCVQETQDLQLAKLVVAMRPTLELRNIRLLPNDIDALAFVINSVGDNGTGLDFGACSMEPEVVEALPKCQYIHSLCFRSRKYGDQFAEKLSTTLSKFTSLRKLEFCGASLTATGAALLVSALQDCPNITEVNLSDNNLRDEGIEHISDVFAKLPKLVSIMLGRNNCSLKVLEHLIRKMSSCGNIQHIHANGMKEVTVNFFQNSSFSSHQTKADPAISLLNQKWSKPEMQELAELLAGCSALSELDLSGGQWDLDTLRTLIKFLPKFNITKKIILNDSCSSVEGLVVLTSLLSDCPAVMELHIRLQSPAQVSVIFAGGREEHSDESSKTLGLSFCDLLPADLEKVCRSLKASSGLTSIDLSSNRLDNKGLRKLLDLLPRLKSIQEIKVSHNRITMGGVGMLAGALSSHSSLTHVDMSDGGREKLILRFCADMSADKQQLKIFRLNNSSLLPAEVTTLCSRLVQCPAYLELDFSTSSLSDEVVENLVKILPKMTTLQKLNVSQSISSTSGAVTLVSCLTVHRQVESVQLRPQFESFIRFDSVKAEQASCRFTGFCLKDDNLERLLSVLQQGPKLTNLDLSSNQLEDKGLKQVLDSLPKLQIISYANFSSNGLTHQGLLDVVSALCVCGSVSGVEISLAEEQKCLIWFTEDEGCEKTLSIRESSLERDHMVRVAEMASDCLRLTKLDFRNNNLKSDCVVDFVRLLDGSQRGLSVSIEESWIRSEEAVSLLCRCLETCSNILTIGVHHSTLHLSLMKAGELTATSDNSAHHAQPIATWKISLVDCAVEGYQLAPLRSIIWRCPLLTELDFSQNQLGITGAEFLTSVLPSLPNLVSLSVGSKETSEAVAEKLSETLLEAEAICCLNLSSHVISDTAARTLTRKLPRLRSLNLSHCVWKEAGLLQLIKALGECVSLESLCLDSLQLSEESRVCLAQALRSVNSIRVLKLNKTATVDGGLDLFAAMEGLTQIEEIELEGLRLADRGAEQLTRLLPLWKNLRKISLSKNQISDPSGDKLLEALSCCIHLEELCLSGNDLGDLTAARMALVLPSLTDITVLDLSENHIKYEGSVSLSKAIMCLKNLTKLNLTSAGTQELCAVAASLAHCPLLQDVRFGWNHCEDKVAEELASVMPLCQKLTIIDLESNSLSVSGAEALVGALELCPALKLIRLWRNKISSSDAQRLSLRDRRLNFSST</sequence>
<dbReference type="GO" id="GO:0045345">
    <property type="term" value="P:positive regulation of MHC class I biosynthetic process"/>
    <property type="evidence" value="ECO:0007669"/>
    <property type="project" value="TreeGrafter"/>
</dbReference>
<dbReference type="GO" id="GO:0045348">
    <property type="term" value="P:positive regulation of MHC class II biosynthetic process"/>
    <property type="evidence" value="ECO:0007669"/>
    <property type="project" value="TreeGrafter"/>
</dbReference>
<accession>A0AAV1F9U8</accession>
<keyword evidence="3" id="KW-0547">Nucleotide-binding</keyword>
<keyword evidence="1" id="KW-0433">Leucine-rich repeat</keyword>
<dbReference type="GO" id="GO:0045944">
    <property type="term" value="P:positive regulation of transcription by RNA polymerase II"/>
    <property type="evidence" value="ECO:0007669"/>
    <property type="project" value="TreeGrafter"/>
</dbReference>
<dbReference type="PROSITE" id="PS50837">
    <property type="entry name" value="NACHT"/>
    <property type="match status" value="1"/>
</dbReference>
<evidence type="ECO:0000256" key="3">
    <source>
        <dbReference type="ARBA" id="ARBA00022741"/>
    </source>
</evidence>
<feature type="domain" description="NACHT" evidence="6">
    <location>
        <begin position="226"/>
        <end position="366"/>
    </location>
</feature>
<name>A0AAV1F9U8_XYRNO</name>
<dbReference type="Gene3D" id="1.10.533.20">
    <property type="match status" value="1"/>
</dbReference>
<dbReference type="PANTHER" id="PTHR47189:SF1">
    <property type="entry name" value="MHC CLASS II TRANSACTIVATOR"/>
    <property type="match status" value="1"/>
</dbReference>
<dbReference type="InterPro" id="IPR032675">
    <property type="entry name" value="LRR_dom_sf"/>
</dbReference>
<dbReference type="InterPro" id="IPR006553">
    <property type="entry name" value="Leu-rich_rpt_Cys-con_subtyp"/>
</dbReference>
<dbReference type="Pfam" id="PF17776">
    <property type="entry name" value="NLRC4_HD2"/>
    <property type="match status" value="1"/>
</dbReference>
<dbReference type="SMART" id="SM00367">
    <property type="entry name" value="LRR_CC"/>
    <property type="match status" value="4"/>
</dbReference>
<dbReference type="SUPFAM" id="SSF52540">
    <property type="entry name" value="P-loop containing nucleoside triphosphate hydrolases"/>
    <property type="match status" value="1"/>
</dbReference>
<dbReference type="EMBL" id="OY660868">
    <property type="protein sequence ID" value="CAJ1057496.1"/>
    <property type="molecule type" value="Genomic_DNA"/>
</dbReference>
<dbReference type="PANTHER" id="PTHR47189">
    <property type="entry name" value="MHC CLASS II TRANSACTIVATOR"/>
    <property type="match status" value="1"/>
</dbReference>
<dbReference type="SUPFAM" id="SSF52047">
    <property type="entry name" value="RNI-like"/>
    <property type="match status" value="4"/>
</dbReference>
<dbReference type="Pfam" id="PF05729">
    <property type="entry name" value="NACHT"/>
    <property type="match status" value="1"/>
</dbReference>
<dbReference type="InterPro" id="IPR007111">
    <property type="entry name" value="NACHT_NTPase"/>
</dbReference>
<organism evidence="7 8">
    <name type="scientific">Xyrichtys novacula</name>
    <name type="common">Pearly razorfish</name>
    <name type="synonym">Hemipteronotus novacula</name>
    <dbReference type="NCBI Taxonomy" id="13765"/>
    <lineage>
        <taxon>Eukaryota</taxon>
        <taxon>Metazoa</taxon>
        <taxon>Chordata</taxon>
        <taxon>Craniata</taxon>
        <taxon>Vertebrata</taxon>
        <taxon>Euteleostomi</taxon>
        <taxon>Actinopterygii</taxon>
        <taxon>Neopterygii</taxon>
        <taxon>Teleostei</taxon>
        <taxon>Neoteleostei</taxon>
        <taxon>Acanthomorphata</taxon>
        <taxon>Eupercaria</taxon>
        <taxon>Labriformes</taxon>
        <taxon>Labridae</taxon>
        <taxon>Xyrichtys</taxon>
    </lineage>
</organism>
<dbReference type="GO" id="GO:0005524">
    <property type="term" value="F:ATP binding"/>
    <property type="evidence" value="ECO:0007669"/>
    <property type="project" value="UniProtKB-KW"/>
</dbReference>
<dbReference type="Pfam" id="PF13516">
    <property type="entry name" value="LRR_6"/>
    <property type="match status" value="6"/>
</dbReference>
<evidence type="ECO:0000256" key="2">
    <source>
        <dbReference type="ARBA" id="ARBA00022737"/>
    </source>
</evidence>
<dbReference type="Proteomes" id="UP001178508">
    <property type="component" value="Chromosome 5"/>
</dbReference>
<protein>
    <submittedName>
        <fullName evidence="7">NLR family, CARD domain containing 5 isoform X1</fullName>
    </submittedName>
</protein>
<evidence type="ECO:0000256" key="5">
    <source>
        <dbReference type="SAM" id="MobiDB-lite"/>
    </source>
</evidence>
<dbReference type="Gene3D" id="3.80.10.10">
    <property type="entry name" value="Ribonuclease Inhibitor"/>
    <property type="match status" value="7"/>
</dbReference>
<dbReference type="PROSITE" id="PS51450">
    <property type="entry name" value="LRR"/>
    <property type="match status" value="1"/>
</dbReference>
<dbReference type="SMART" id="SM00368">
    <property type="entry name" value="LRR_RI"/>
    <property type="match status" value="12"/>
</dbReference>
<keyword evidence="2" id="KW-0677">Repeat</keyword>
<keyword evidence="8" id="KW-1185">Reference proteome</keyword>